<name>A0ABV4BIP0_9CLOT</name>
<organism evidence="1 2">
    <name type="scientific">Clostridium moutaii</name>
    <dbReference type="NCBI Taxonomy" id="3240932"/>
    <lineage>
        <taxon>Bacteria</taxon>
        <taxon>Bacillati</taxon>
        <taxon>Bacillota</taxon>
        <taxon>Clostridia</taxon>
        <taxon>Eubacteriales</taxon>
        <taxon>Clostridiaceae</taxon>
        <taxon>Clostridium</taxon>
    </lineage>
</organism>
<evidence type="ECO:0000313" key="1">
    <source>
        <dbReference type="EMBL" id="MEY7998641.1"/>
    </source>
</evidence>
<proteinExistence type="predicted"/>
<dbReference type="RefSeq" id="WP_369702539.1">
    <property type="nucleotide sequence ID" value="NZ_JBGEWD010000001.1"/>
</dbReference>
<dbReference type="Proteomes" id="UP001564657">
    <property type="component" value="Unassembled WGS sequence"/>
</dbReference>
<dbReference type="EMBL" id="JBGEWD010000001">
    <property type="protein sequence ID" value="MEY7998641.1"/>
    <property type="molecule type" value="Genomic_DNA"/>
</dbReference>
<reference evidence="1 2" key="1">
    <citation type="submission" date="2024-08" db="EMBL/GenBank/DDBJ databases">
        <title>Clostridium lapicellarii sp. nov., and Clostridium renhuaiense sp. nov., two species isolated from the mud in a fermentation cellar used for producing sauce-flavour Chinese liquors.</title>
        <authorList>
            <person name="Yang F."/>
            <person name="Wang H."/>
            <person name="Chen L.Q."/>
            <person name="Zhou N."/>
            <person name="Lu J.J."/>
            <person name="Pu X.X."/>
            <person name="Wan B."/>
            <person name="Wang L."/>
            <person name="Liu S.J."/>
        </authorList>
    </citation>
    <scope>NUCLEOTIDE SEQUENCE [LARGE SCALE GENOMIC DNA]</scope>
    <source>
        <strain evidence="1 2">MT-5</strain>
    </source>
</reference>
<sequence>MESIRKKADTVVQLVQDGKLDTKEAIELVRNCKMDNEGQLYNPNTGEVICDIELATDEQVRILLQTKKNPLQRVQK</sequence>
<protein>
    <submittedName>
        <fullName evidence="1">Uncharacterized protein</fullName>
    </submittedName>
</protein>
<accession>A0ABV4BIP0</accession>
<comment type="caution">
    <text evidence="1">The sequence shown here is derived from an EMBL/GenBank/DDBJ whole genome shotgun (WGS) entry which is preliminary data.</text>
</comment>
<keyword evidence="2" id="KW-1185">Reference proteome</keyword>
<evidence type="ECO:0000313" key="2">
    <source>
        <dbReference type="Proteomes" id="UP001564657"/>
    </source>
</evidence>
<gene>
    <name evidence="1" type="ORF">AB8U03_00245</name>
</gene>